<sequence>MQIDANRLQNRHFLSCLWIAPNIQRKIHGFLFESLRIYIKQESKILTKHVDSYM</sequence>
<comment type="caution">
    <text evidence="1">The sequence shown here is derived from an EMBL/GenBank/DDBJ whole genome shotgun (WGS) entry which is preliminary data.</text>
</comment>
<gene>
    <name evidence="1" type="ORF">HFN_1274</name>
</gene>
<proteinExistence type="predicted"/>
<keyword evidence="2" id="KW-1185">Reference proteome</keyword>
<dbReference type="Proteomes" id="UP000018143">
    <property type="component" value="Unassembled WGS sequence"/>
</dbReference>
<organism evidence="1 2">
    <name type="scientific">Helicobacter fennelliae MRY12-0050</name>
    <dbReference type="NCBI Taxonomy" id="1325130"/>
    <lineage>
        <taxon>Bacteria</taxon>
        <taxon>Pseudomonadati</taxon>
        <taxon>Campylobacterota</taxon>
        <taxon>Epsilonproteobacteria</taxon>
        <taxon>Campylobacterales</taxon>
        <taxon>Helicobacteraceae</taxon>
        <taxon>Helicobacter</taxon>
    </lineage>
</organism>
<dbReference type="EMBL" id="BASD01000031">
    <property type="protein sequence ID" value="GAD20030.1"/>
    <property type="molecule type" value="Genomic_DNA"/>
</dbReference>
<name>T1D1D5_9HELI</name>
<reference evidence="1 2" key="1">
    <citation type="journal article" date="2013" name="Genome Announc.">
        <title>Draft Genome Sequence of Helicobacter fennelliae Strain MRY12-0050, Isolated from a Bacteremia Patient.</title>
        <authorList>
            <person name="Rimbara E."/>
            <person name="Matsui M."/>
            <person name="Mori S."/>
            <person name="Suzuki S."/>
            <person name="Suzuki M."/>
            <person name="Kim H."/>
            <person name="Sekizuka T."/>
            <person name="Kuroda M."/>
            <person name="Shibayama K."/>
        </authorList>
    </citation>
    <scope>NUCLEOTIDE SEQUENCE [LARGE SCALE GENOMIC DNA]</scope>
    <source>
        <strain evidence="1 2">MRY12-0050</strain>
    </source>
</reference>
<protein>
    <submittedName>
        <fullName evidence="1">Uncharacterized protein</fullName>
    </submittedName>
</protein>
<dbReference type="AlphaFoldDB" id="T1D1D5"/>
<evidence type="ECO:0000313" key="1">
    <source>
        <dbReference type="EMBL" id="GAD20030.1"/>
    </source>
</evidence>
<accession>T1D1D5</accession>
<evidence type="ECO:0000313" key="2">
    <source>
        <dbReference type="Proteomes" id="UP000018143"/>
    </source>
</evidence>